<dbReference type="InterPro" id="IPR050223">
    <property type="entry name" value="D-isomer_2-hydroxyacid_DH"/>
</dbReference>
<keyword evidence="1" id="KW-0560">Oxidoreductase</keyword>
<dbReference type="SUPFAM" id="SSF51735">
    <property type="entry name" value="NAD(P)-binding Rossmann-fold domains"/>
    <property type="match status" value="1"/>
</dbReference>
<dbReference type="Pfam" id="PF02826">
    <property type="entry name" value="2-Hacid_dh_C"/>
    <property type="match status" value="1"/>
</dbReference>
<feature type="domain" description="D-isomer specific 2-hydroxyacid dehydrogenase NAD-binding" evidence="2">
    <location>
        <begin position="111"/>
        <end position="223"/>
    </location>
</feature>
<organism evidence="3">
    <name type="scientific">marine metagenome</name>
    <dbReference type="NCBI Taxonomy" id="408172"/>
    <lineage>
        <taxon>unclassified sequences</taxon>
        <taxon>metagenomes</taxon>
        <taxon>ecological metagenomes</taxon>
    </lineage>
</organism>
<name>A0A382EKA9_9ZZZZ</name>
<dbReference type="GO" id="GO:0051287">
    <property type="term" value="F:NAD binding"/>
    <property type="evidence" value="ECO:0007669"/>
    <property type="project" value="InterPro"/>
</dbReference>
<evidence type="ECO:0000259" key="2">
    <source>
        <dbReference type="Pfam" id="PF02826"/>
    </source>
</evidence>
<dbReference type="GO" id="GO:0016618">
    <property type="term" value="F:hydroxypyruvate reductase [NAD(P)H] activity"/>
    <property type="evidence" value="ECO:0007669"/>
    <property type="project" value="TreeGrafter"/>
</dbReference>
<feature type="non-terminal residue" evidence="3">
    <location>
        <position position="223"/>
    </location>
</feature>
<dbReference type="GO" id="GO:0030267">
    <property type="term" value="F:glyoxylate reductase (NADPH) activity"/>
    <property type="evidence" value="ECO:0007669"/>
    <property type="project" value="TreeGrafter"/>
</dbReference>
<protein>
    <recommendedName>
        <fullName evidence="2">D-isomer specific 2-hydroxyacid dehydrogenase NAD-binding domain-containing protein</fullName>
    </recommendedName>
</protein>
<dbReference type="Gene3D" id="3.40.50.720">
    <property type="entry name" value="NAD(P)-binding Rossmann-like Domain"/>
    <property type="match status" value="2"/>
</dbReference>
<reference evidence="3" key="1">
    <citation type="submission" date="2018-05" db="EMBL/GenBank/DDBJ databases">
        <authorList>
            <person name="Lanie J.A."/>
            <person name="Ng W.-L."/>
            <person name="Kazmierczak K.M."/>
            <person name="Andrzejewski T.M."/>
            <person name="Davidsen T.M."/>
            <person name="Wayne K.J."/>
            <person name="Tettelin H."/>
            <person name="Glass J.I."/>
            <person name="Rusch D."/>
            <person name="Podicherti R."/>
            <person name="Tsui H.-C.T."/>
            <person name="Winkler M.E."/>
        </authorList>
    </citation>
    <scope>NUCLEOTIDE SEQUENCE</scope>
</reference>
<proteinExistence type="predicted"/>
<dbReference type="GO" id="GO:0005829">
    <property type="term" value="C:cytosol"/>
    <property type="evidence" value="ECO:0007669"/>
    <property type="project" value="TreeGrafter"/>
</dbReference>
<accession>A0A382EKA9</accession>
<dbReference type="EMBL" id="UINC01045016">
    <property type="protein sequence ID" value="SVB51246.1"/>
    <property type="molecule type" value="Genomic_DNA"/>
</dbReference>
<dbReference type="PANTHER" id="PTHR10996">
    <property type="entry name" value="2-HYDROXYACID DEHYDROGENASE-RELATED"/>
    <property type="match status" value="1"/>
</dbReference>
<sequence length="223" mass="24995">MNILPSRKELTIQFAHPAYRVAEQFLSRNTGVQHFQTWTDEETLARISEADVLVVSGLWRDSLMETAHKLRYIQAISAGYDQFPLDKLSTRAVRLANARGVNADAVSHHAMGLVLALARQLHLARDQQHNRYWRPMISNHAQREDDLCGQTMLIIGLGEIGSRLAKLAKVFGMRVLGVKQDISRHDGTADQVYAPCQLSTLFGQADFVVLCCPLTSTTRNLID</sequence>
<evidence type="ECO:0000256" key="1">
    <source>
        <dbReference type="ARBA" id="ARBA00023002"/>
    </source>
</evidence>
<dbReference type="PANTHER" id="PTHR10996:SF283">
    <property type="entry name" value="GLYOXYLATE_HYDROXYPYRUVATE REDUCTASE B"/>
    <property type="match status" value="1"/>
</dbReference>
<dbReference type="InterPro" id="IPR006140">
    <property type="entry name" value="D-isomer_DH_NAD-bd"/>
</dbReference>
<dbReference type="SUPFAM" id="SSF52283">
    <property type="entry name" value="Formate/glycerate dehydrogenase catalytic domain-like"/>
    <property type="match status" value="1"/>
</dbReference>
<evidence type="ECO:0000313" key="3">
    <source>
        <dbReference type="EMBL" id="SVB51246.1"/>
    </source>
</evidence>
<dbReference type="AlphaFoldDB" id="A0A382EKA9"/>
<gene>
    <name evidence="3" type="ORF">METZ01_LOCUS204100</name>
</gene>
<dbReference type="InterPro" id="IPR036291">
    <property type="entry name" value="NAD(P)-bd_dom_sf"/>
</dbReference>